<dbReference type="Pfam" id="PF06985">
    <property type="entry name" value="HET"/>
    <property type="match status" value="1"/>
</dbReference>
<name>A0A067SFW8_GALM3</name>
<proteinExistence type="predicted"/>
<organism evidence="2 3">
    <name type="scientific">Galerina marginata (strain CBS 339.88)</name>
    <dbReference type="NCBI Taxonomy" id="685588"/>
    <lineage>
        <taxon>Eukaryota</taxon>
        <taxon>Fungi</taxon>
        <taxon>Dikarya</taxon>
        <taxon>Basidiomycota</taxon>
        <taxon>Agaricomycotina</taxon>
        <taxon>Agaricomycetes</taxon>
        <taxon>Agaricomycetidae</taxon>
        <taxon>Agaricales</taxon>
        <taxon>Agaricineae</taxon>
        <taxon>Strophariaceae</taxon>
        <taxon>Galerina</taxon>
    </lineage>
</organism>
<dbReference type="AlphaFoldDB" id="A0A067SFW8"/>
<reference evidence="3" key="1">
    <citation type="journal article" date="2014" name="Proc. Natl. Acad. Sci. U.S.A.">
        <title>Extensive sampling of basidiomycete genomes demonstrates inadequacy of the white-rot/brown-rot paradigm for wood decay fungi.</title>
        <authorList>
            <person name="Riley R."/>
            <person name="Salamov A.A."/>
            <person name="Brown D.W."/>
            <person name="Nagy L.G."/>
            <person name="Floudas D."/>
            <person name="Held B.W."/>
            <person name="Levasseur A."/>
            <person name="Lombard V."/>
            <person name="Morin E."/>
            <person name="Otillar R."/>
            <person name="Lindquist E.A."/>
            <person name="Sun H."/>
            <person name="LaButti K.M."/>
            <person name="Schmutz J."/>
            <person name="Jabbour D."/>
            <person name="Luo H."/>
            <person name="Baker S.E."/>
            <person name="Pisabarro A.G."/>
            <person name="Walton J.D."/>
            <person name="Blanchette R.A."/>
            <person name="Henrissat B."/>
            <person name="Martin F."/>
            <person name="Cullen D."/>
            <person name="Hibbett D.S."/>
            <person name="Grigoriev I.V."/>
        </authorList>
    </citation>
    <scope>NUCLEOTIDE SEQUENCE [LARGE SCALE GENOMIC DNA]</scope>
    <source>
        <strain evidence="3">CBS 339.88</strain>
    </source>
</reference>
<dbReference type="InterPro" id="IPR010730">
    <property type="entry name" value="HET"/>
</dbReference>
<feature type="domain" description="Heterokaryon incompatibility" evidence="1">
    <location>
        <begin position="23"/>
        <end position="112"/>
    </location>
</feature>
<dbReference type="OrthoDB" id="5122891at2759"/>
<evidence type="ECO:0000313" key="3">
    <source>
        <dbReference type="Proteomes" id="UP000027222"/>
    </source>
</evidence>
<protein>
    <recommendedName>
        <fullName evidence="1">Heterokaryon incompatibility domain-containing protein</fullName>
    </recommendedName>
</protein>
<keyword evidence="3" id="KW-1185">Reference proteome</keyword>
<accession>A0A067SFW8</accession>
<dbReference type="Proteomes" id="UP000027222">
    <property type="component" value="Unassembled WGS sequence"/>
</dbReference>
<gene>
    <name evidence="2" type="ORF">GALMADRAFT_39905</name>
</gene>
<dbReference type="EMBL" id="KL142405">
    <property type="protein sequence ID" value="KDR68887.1"/>
    <property type="molecule type" value="Genomic_DNA"/>
</dbReference>
<sequence length="243" mass="27709">MRLLNVNTLSVEEFLNEDNCPDYAILSHTWGDGEVSFQQLQTDAAKSMGGYTKIENCCAQAKQGGFEYVWIDTCCIDKTSSAELSEAINSMYRWYQKARICYVFLSDVPSDEDPSAEGSKFSLSRWFTRGWTLQELLAPLLVVFYSSDWVEIGTRSSLREEISKITRIPCEVLMSKPLSEISIAQRMSWAAMRQTTKIEDAAYSLLGIFDVNMPTLYGEGWKAFIRLQLEIIKNSEDESLFAW</sequence>
<dbReference type="PANTHER" id="PTHR10622">
    <property type="entry name" value="HET DOMAIN-CONTAINING PROTEIN"/>
    <property type="match status" value="1"/>
</dbReference>
<dbReference type="PANTHER" id="PTHR10622:SF10">
    <property type="entry name" value="HET DOMAIN-CONTAINING PROTEIN"/>
    <property type="match status" value="1"/>
</dbReference>
<evidence type="ECO:0000313" key="2">
    <source>
        <dbReference type="EMBL" id="KDR68887.1"/>
    </source>
</evidence>
<feature type="non-terminal residue" evidence="2">
    <location>
        <position position="243"/>
    </location>
</feature>
<dbReference type="HOGENOM" id="CLU_000288_138_0_1"/>
<dbReference type="STRING" id="685588.A0A067SFW8"/>
<evidence type="ECO:0000259" key="1">
    <source>
        <dbReference type="Pfam" id="PF06985"/>
    </source>
</evidence>